<evidence type="ECO:0000256" key="7">
    <source>
        <dbReference type="SAM" id="MobiDB-lite"/>
    </source>
</evidence>
<dbReference type="AlphaFoldDB" id="A0AAW0J739"/>
<keyword evidence="5" id="KW-0804">Transcription</keyword>
<comment type="subcellular location">
    <subcellularLocation>
        <location evidence="1">Nucleus</location>
    </subcellularLocation>
</comment>
<keyword evidence="3" id="KW-0238">DNA-binding</keyword>
<accession>A0AAW0J739</accession>
<evidence type="ECO:0000313" key="8">
    <source>
        <dbReference type="EMBL" id="KAK7822445.1"/>
    </source>
</evidence>
<dbReference type="GO" id="GO:0005667">
    <property type="term" value="C:transcription regulator complex"/>
    <property type="evidence" value="ECO:0007669"/>
    <property type="project" value="TreeGrafter"/>
</dbReference>
<evidence type="ECO:0000256" key="6">
    <source>
        <dbReference type="ARBA" id="ARBA00023242"/>
    </source>
</evidence>
<dbReference type="PANTHER" id="PTHR11793:SF10">
    <property type="entry name" value="TRANSCRIPTION FACTOR 4"/>
    <property type="match status" value="1"/>
</dbReference>
<name>A0AAW0J739_MYOGA</name>
<dbReference type="Proteomes" id="UP001488838">
    <property type="component" value="Unassembled WGS sequence"/>
</dbReference>
<evidence type="ECO:0000256" key="2">
    <source>
        <dbReference type="ARBA" id="ARBA00023015"/>
    </source>
</evidence>
<protein>
    <submittedName>
        <fullName evidence="8">Uncharacterized protein</fullName>
    </submittedName>
</protein>
<dbReference type="PANTHER" id="PTHR11793">
    <property type="entry name" value="BASIC HELIX-LOOP-HELIX TRANSCRIPTION FACTOR"/>
    <property type="match status" value="1"/>
</dbReference>
<comment type="caution">
    <text evidence="8">The sequence shown here is derived from an EMBL/GenBank/DDBJ whole genome shotgun (WGS) entry which is preliminary data.</text>
</comment>
<evidence type="ECO:0000256" key="4">
    <source>
        <dbReference type="ARBA" id="ARBA00023159"/>
    </source>
</evidence>
<evidence type="ECO:0000313" key="9">
    <source>
        <dbReference type="Proteomes" id="UP001488838"/>
    </source>
</evidence>
<organism evidence="8 9">
    <name type="scientific">Myodes glareolus</name>
    <name type="common">Bank vole</name>
    <name type="synonym">Clethrionomys glareolus</name>
    <dbReference type="NCBI Taxonomy" id="447135"/>
    <lineage>
        <taxon>Eukaryota</taxon>
        <taxon>Metazoa</taxon>
        <taxon>Chordata</taxon>
        <taxon>Craniata</taxon>
        <taxon>Vertebrata</taxon>
        <taxon>Euteleostomi</taxon>
        <taxon>Mammalia</taxon>
        <taxon>Eutheria</taxon>
        <taxon>Euarchontoglires</taxon>
        <taxon>Glires</taxon>
        <taxon>Rodentia</taxon>
        <taxon>Myomorpha</taxon>
        <taxon>Muroidea</taxon>
        <taxon>Cricetidae</taxon>
        <taxon>Arvicolinae</taxon>
        <taxon>Myodes</taxon>
    </lineage>
</organism>
<dbReference type="EMBL" id="JBBHLL010000058">
    <property type="protein sequence ID" value="KAK7822445.1"/>
    <property type="molecule type" value="Genomic_DNA"/>
</dbReference>
<dbReference type="GO" id="GO:0000978">
    <property type="term" value="F:RNA polymerase II cis-regulatory region sequence-specific DNA binding"/>
    <property type="evidence" value="ECO:0007669"/>
    <property type="project" value="TreeGrafter"/>
</dbReference>
<sequence>MCKLPIQMAEFHLKHPEYKPHSFCSEWHGLFSDSPPDSTFVRFQTEKWTLTKGSQYMENSKGHPWGLALPPLSLCQKNIRSGCRILVLEGCLENAAVGLRGSRLAFAALSFKYRRNGILSFFTVPDAVVGQRVKQKGAHTHLMGEKTCRVATRLDDPRDDIECALVIPPGHWTYGNAHWVIWVTRHALDHSVEKKAFLPSNGFEVLEHRIPVRKDQSLLGGDMDMGNPGTLSPTKPGSQYYQYSSNNTRRRPLHSSAMEVQTKKVRKVPPGLPSSVSGLGVDTVPVTTRWQCAKGNPLSQVYVLRYIMQSYRTPKLRVRGMHTIPLAEED</sequence>
<dbReference type="GO" id="GO:0000785">
    <property type="term" value="C:chromatin"/>
    <property type="evidence" value="ECO:0007669"/>
    <property type="project" value="TreeGrafter"/>
</dbReference>
<evidence type="ECO:0000256" key="1">
    <source>
        <dbReference type="ARBA" id="ARBA00004123"/>
    </source>
</evidence>
<evidence type="ECO:0000256" key="3">
    <source>
        <dbReference type="ARBA" id="ARBA00023125"/>
    </source>
</evidence>
<feature type="region of interest" description="Disordered" evidence="7">
    <location>
        <begin position="217"/>
        <end position="237"/>
    </location>
</feature>
<dbReference type="InterPro" id="IPR051098">
    <property type="entry name" value="NeuroDiff_E-box_TFs"/>
</dbReference>
<keyword evidence="6" id="KW-0539">Nucleus</keyword>
<dbReference type="GO" id="GO:0000981">
    <property type="term" value="F:DNA-binding transcription factor activity, RNA polymerase II-specific"/>
    <property type="evidence" value="ECO:0007669"/>
    <property type="project" value="TreeGrafter"/>
</dbReference>
<proteinExistence type="predicted"/>
<evidence type="ECO:0000256" key="5">
    <source>
        <dbReference type="ARBA" id="ARBA00023163"/>
    </source>
</evidence>
<keyword evidence="2" id="KW-0805">Transcription regulation</keyword>
<dbReference type="GO" id="GO:0005634">
    <property type="term" value="C:nucleus"/>
    <property type="evidence" value="ECO:0007669"/>
    <property type="project" value="UniProtKB-SubCell"/>
</dbReference>
<keyword evidence="4" id="KW-0010">Activator</keyword>
<reference evidence="8 9" key="1">
    <citation type="journal article" date="2023" name="bioRxiv">
        <title>Conserved and derived expression patterns and positive selection on dental genes reveal complex evolutionary context of ever-growing rodent molars.</title>
        <authorList>
            <person name="Calamari Z.T."/>
            <person name="Song A."/>
            <person name="Cohen E."/>
            <person name="Akter M."/>
            <person name="Roy R.D."/>
            <person name="Hallikas O."/>
            <person name="Christensen M.M."/>
            <person name="Li P."/>
            <person name="Marangoni P."/>
            <person name="Jernvall J."/>
            <person name="Klein O.D."/>
        </authorList>
    </citation>
    <scope>NUCLEOTIDE SEQUENCE [LARGE SCALE GENOMIC DNA]</scope>
    <source>
        <strain evidence="8">V071</strain>
    </source>
</reference>
<gene>
    <name evidence="8" type="ORF">U0070_001612</name>
</gene>
<keyword evidence="9" id="KW-1185">Reference proteome</keyword>